<accession>A0A382KEE5</accession>
<organism evidence="1">
    <name type="scientific">marine metagenome</name>
    <dbReference type="NCBI Taxonomy" id="408172"/>
    <lineage>
        <taxon>unclassified sequences</taxon>
        <taxon>metagenomes</taxon>
        <taxon>ecological metagenomes</taxon>
    </lineage>
</organism>
<reference evidence="1" key="1">
    <citation type="submission" date="2018-05" db="EMBL/GenBank/DDBJ databases">
        <authorList>
            <person name="Lanie J.A."/>
            <person name="Ng W.-L."/>
            <person name="Kazmierczak K.M."/>
            <person name="Andrzejewski T.M."/>
            <person name="Davidsen T.M."/>
            <person name="Wayne K.J."/>
            <person name="Tettelin H."/>
            <person name="Glass J.I."/>
            <person name="Rusch D."/>
            <person name="Podicherti R."/>
            <person name="Tsui H.-C.T."/>
            <person name="Winkler M.E."/>
        </authorList>
    </citation>
    <scope>NUCLEOTIDE SEQUENCE</scope>
</reference>
<evidence type="ECO:0000313" key="1">
    <source>
        <dbReference type="EMBL" id="SVC22900.1"/>
    </source>
</evidence>
<dbReference type="AlphaFoldDB" id="A0A382KEE5"/>
<feature type="non-terminal residue" evidence="1">
    <location>
        <position position="40"/>
    </location>
</feature>
<protein>
    <submittedName>
        <fullName evidence="1">Uncharacterized protein</fullName>
    </submittedName>
</protein>
<gene>
    <name evidence="1" type="ORF">METZ01_LOCUS275754</name>
</gene>
<sequence length="40" mass="4481">MTLHIKNCNAFIANLEGLPFTISNIVHPRNGHGRAHYIIP</sequence>
<proteinExistence type="predicted"/>
<name>A0A382KEE5_9ZZZZ</name>
<dbReference type="EMBL" id="UINC01080191">
    <property type="protein sequence ID" value="SVC22900.1"/>
    <property type="molecule type" value="Genomic_DNA"/>
</dbReference>